<keyword evidence="12" id="KW-0739">Sodium transport</keyword>
<reference evidence="16" key="1">
    <citation type="submission" date="2024-04" db="EMBL/GenBank/DDBJ databases">
        <title>Salinicola lusitanus LLJ914,a marine bacterium isolated from the Okinawa Trough.</title>
        <authorList>
            <person name="Li J."/>
        </authorList>
    </citation>
    <scope>NUCLEOTIDE SEQUENCE [LARGE SCALE GENOMIC DNA]</scope>
</reference>
<accession>A0AAW0P3Z5</accession>
<evidence type="ECO:0000256" key="14">
    <source>
        <dbReference type="SAM" id="Phobius"/>
    </source>
</evidence>
<evidence type="ECO:0000256" key="6">
    <source>
        <dbReference type="ARBA" id="ARBA00022979"/>
    </source>
</evidence>
<dbReference type="InterPro" id="IPR001734">
    <property type="entry name" value="Na/solute_symporter"/>
</dbReference>
<protein>
    <submittedName>
        <fullName evidence="15">Uncharacterized protein</fullName>
    </submittedName>
</protein>
<sequence>MRCAGLRLSSILPTPSDKIADQRLIMAVNVPGVVLMVLFYLLVLGTGIWASFKSKQEKKKKSSGEMETVLLGNRSISLVLGIFTMTAEVCDHVGSFPSKYGNVLTAPLCLASVLLDMLWLGTTLIGLGSTMSVVLDLSYSLCIWISAAVVIVYTLLGGLYSVAYTDVIQLVLIFVSMWICVPFVLTNPHTVSISQTLLNNSLHAPWIGEVELSQVWVKIDDFLFCADSLLSLQCLGSLGYQCFHQRTLAVSSTHTAKITYWNQTSYGLPSPLERGEVAQILPLSLHYLTPVYVSVLGIGCVAAAVMSSADSILLSAASVFTANVYTKILRPQASDREIRWVIRVAVVISGLIGSALTTLKNSIILFWFLGAEISYIIIFPQLMCVLFFKLSNGYGSIMGWLFGFPLRLLFGEVALGLQPVLHFPGCTAENGEYVQCAPVKTICMLTTVAAILFFSFWLRCSSTKACCQKSGMFSKLKANC</sequence>
<dbReference type="GO" id="GO:0005886">
    <property type="term" value="C:plasma membrane"/>
    <property type="evidence" value="ECO:0007669"/>
    <property type="project" value="TreeGrafter"/>
</dbReference>
<evidence type="ECO:0000256" key="1">
    <source>
        <dbReference type="ARBA" id="ARBA00004141"/>
    </source>
</evidence>
<evidence type="ECO:0000256" key="8">
    <source>
        <dbReference type="ARBA" id="ARBA00023053"/>
    </source>
</evidence>
<feature type="transmembrane region" description="Helical" evidence="14">
    <location>
        <begin position="167"/>
        <end position="185"/>
    </location>
</feature>
<dbReference type="CDD" id="cd11474">
    <property type="entry name" value="SLC5sbd_CHT"/>
    <property type="match status" value="1"/>
</dbReference>
<keyword evidence="4 14" id="KW-0812">Transmembrane</keyword>
<evidence type="ECO:0000313" key="15">
    <source>
        <dbReference type="EMBL" id="KAK7915660.1"/>
    </source>
</evidence>
<evidence type="ECO:0000256" key="13">
    <source>
        <dbReference type="RuleBase" id="RU362091"/>
    </source>
</evidence>
<feature type="transmembrane region" description="Helical" evidence="14">
    <location>
        <begin position="139"/>
        <end position="161"/>
    </location>
</feature>
<feature type="transmembrane region" description="Helical" evidence="14">
    <location>
        <begin position="104"/>
        <end position="127"/>
    </location>
</feature>
<evidence type="ECO:0000313" key="16">
    <source>
        <dbReference type="Proteomes" id="UP001460270"/>
    </source>
</evidence>
<dbReference type="PANTHER" id="PTHR45897">
    <property type="entry name" value="HIGH-AFFINITY CHOLINE TRANSPORTER 1"/>
    <property type="match status" value="1"/>
</dbReference>
<keyword evidence="11" id="KW-0325">Glycoprotein</keyword>
<feature type="transmembrane region" description="Helical" evidence="14">
    <location>
        <begin position="437"/>
        <end position="458"/>
    </location>
</feature>
<feature type="transmembrane region" description="Helical" evidence="14">
    <location>
        <begin position="400"/>
        <end position="417"/>
    </location>
</feature>
<dbReference type="GO" id="GO:0008292">
    <property type="term" value="P:acetylcholine biosynthetic process"/>
    <property type="evidence" value="ECO:0007669"/>
    <property type="project" value="TreeGrafter"/>
</dbReference>
<evidence type="ECO:0000256" key="12">
    <source>
        <dbReference type="ARBA" id="ARBA00023201"/>
    </source>
</evidence>
<name>A0AAW0P3Z5_9GOBI</name>
<dbReference type="GO" id="GO:0005307">
    <property type="term" value="F:choline:sodium symporter activity"/>
    <property type="evidence" value="ECO:0007669"/>
    <property type="project" value="TreeGrafter"/>
</dbReference>
<keyword evidence="10 14" id="KW-0472">Membrane</keyword>
<keyword evidence="7 14" id="KW-1133">Transmembrane helix</keyword>
<keyword evidence="16" id="KW-1185">Reference proteome</keyword>
<dbReference type="Proteomes" id="UP001460270">
    <property type="component" value="Unassembled WGS sequence"/>
</dbReference>
<dbReference type="PANTHER" id="PTHR45897:SF5">
    <property type="entry name" value="HIGH AFFINITY CHOLINE TRANSPORTER 1"/>
    <property type="match status" value="1"/>
</dbReference>
<gene>
    <name evidence="15" type="ORF">WMY93_011421</name>
</gene>
<feature type="transmembrane region" description="Helical" evidence="14">
    <location>
        <begin position="340"/>
        <end position="359"/>
    </location>
</feature>
<dbReference type="AlphaFoldDB" id="A0AAW0P3Z5"/>
<dbReference type="EMBL" id="JBBPFD010000008">
    <property type="protein sequence ID" value="KAK7915660.1"/>
    <property type="molecule type" value="Genomic_DNA"/>
</dbReference>
<dbReference type="PROSITE" id="PS50283">
    <property type="entry name" value="NA_SOLUT_SYMP_3"/>
    <property type="match status" value="1"/>
</dbReference>
<dbReference type="InterPro" id="IPR038377">
    <property type="entry name" value="Na/Glc_symporter_sf"/>
</dbReference>
<keyword evidence="5" id="KW-0769">Symport</keyword>
<feature type="transmembrane region" description="Helical" evidence="14">
    <location>
        <begin position="33"/>
        <end position="52"/>
    </location>
</feature>
<evidence type="ECO:0000256" key="11">
    <source>
        <dbReference type="ARBA" id="ARBA00023180"/>
    </source>
</evidence>
<feature type="transmembrane region" description="Helical" evidence="14">
    <location>
        <begin position="365"/>
        <end position="388"/>
    </location>
</feature>
<feature type="transmembrane region" description="Helical" evidence="14">
    <location>
        <begin position="287"/>
        <end position="306"/>
    </location>
</feature>
<keyword evidence="3" id="KW-0813">Transport</keyword>
<keyword evidence="9" id="KW-0406">Ion transport</keyword>
<comment type="caution">
    <text evidence="15">The sequence shown here is derived from an EMBL/GenBank/DDBJ whole genome shotgun (WGS) entry which is preliminary data.</text>
</comment>
<dbReference type="Pfam" id="PF00474">
    <property type="entry name" value="SSF"/>
    <property type="match status" value="2"/>
</dbReference>
<comment type="subcellular location">
    <subcellularLocation>
        <location evidence="1">Membrane</location>
        <topology evidence="1">Multi-pass membrane protein</topology>
    </subcellularLocation>
</comment>
<evidence type="ECO:0000256" key="5">
    <source>
        <dbReference type="ARBA" id="ARBA00022847"/>
    </source>
</evidence>
<evidence type="ECO:0000256" key="7">
    <source>
        <dbReference type="ARBA" id="ARBA00022989"/>
    </source>
</evidence>
<proteinExistence type="inferred from homology"/>
<keyword evidence="8" id="KW-0915">Sodium</keyword>
<evidence type="ECO:0000256" key="10">
    <source>
        <dbReference type="ARBA" id="ARBA00023136"/>
    </source>
</evidence>
<evidence type="ECO:0000256" key="3">
    <source>
        <dbReference type="ARBA" id="ARBA00022448"/>
    </source>
</evidence>
<organism evidence="15 16">
    <name type="scientific">Mugilogobius chulae</name>
    <name type="common">yellowstripe goby</name>
    <dbReference type="NCBI Taxonomy" id="88201"/>
    <lineage>
        <taxon>Eukaryota</taxon>
        <taxon>Metazoa</taxon>
        <taxon>Chordata</taxon>
        <taxon>Craniata</taxon>
        <taxon>Vertebrata</taxon>
        <taxon>Euteleostomi</taxon>
        <taxon>Actinopterygii</taxon>
        <taxon>Neopterygii</taxon>
        <taxon>Teleostei</taxon>
        <taxon>Neoteleostei</taxon>
        <taxon>Acanthomorphata</taxon>
        <taxon>Gobiaria</taxon>
        <taxon>Gobiiformes</taxon>
        <taxon>Gobioidei</taxon>
        <taxon>Gobiidae</taxon>
        <taxon>Gobionellinae</taxon>
        <taxon>Mugilogobius</taxon>
    </lineage>
</organism>
<dbReference type="Gene3D" id="1.20.1730.10">
    <property type="entry name" value="Sodium/glucose cotransporter"/>
    <property type="match status" value="1"/>
</dbReference>
<evidence type="ECO:0000256" key="9">
    <source>
        <dbReference type="ARBA" id="ARBA00023065"/>
    </source>
</evidence>
<keyword evidence="6" id="KW-0530">Neurotransmitter biosynthesis</keyword>
<evidence type="ECO:0000256" key="4">
    <source>
        <dbReference type="ARBA" id="ARBA00022692"/>
    </source>
</evidence>
<evidence type="ECO:0000256" key="2">
    <source>
        <dbReference type="ARBA" id="ARBA00006434"/>
    </source>
</evidence>
<comment type="similarity">
    <text evidence="2 13">Belongs to the sodium:solute symporter (SSF) (TC 2.A.21) family.</text>
</comment>
<dbReference type="InterPro" id="IPR052244">
    <property type="entry name" value="Choline_transporter"/>
</dbReference>